<organism evidence="1 2">
    <name type="scientific">Stenotrophomonas maltophilia</name>
    <name type="common">Pseudomonas maltophilia</name>
    <name type="synonym">Xanthomonas maltophilia</name>
    <dbReference type="NCBI Taxonomy" id="40324"/>
    <lineage>
        <taxon>Bacteria</taxon>
        <taxon>Pseudomonadati</taxon>
        <taxon>Pseudomonadota</taxon>
        <taxon>Gammaproteobacteria</taxon>
        <taxon>Lysobacterales</taxon>
        <taxon>Lysobacteraceae</taxon>
        <taxon>Stenotrophomonas</taxon>
        <taxon>Stenotrophomonas maltophilia group</taxon>
    </lineage>
</organism>
<protein>
    <submittedName>
        <fullName evidence="1">Uncharacterized protein</fullName>
    </submittedName>
</protein>
<reference evidence="1 2" key="1">
    <citation type="submission" date="2016-05" db="EMBL/GenBank/DDBJ databases">
        <title>Draft Genome Sequences of Stenotrophomonas maltophilia Strains Sm32COP, Sm41DVV, Sm46PAILV, SmF3, SmF22, SmSOFb1 and SmCVFa1, Isolated from Different Manures, in France.</title>
        <authorList>
            <person name="Nazaret S."/>
            <person name="Bodilis J."/>
        </authorList>
    </citation>
    <scope>NUCLEOTIDE SEQUENCE [LARGE SCALE GENOMIC DNA]</scope>
    <source>
        <strain evidence="1 2">Sm46PAILV</strain>
    </source>
</reference>
<evidence type="ECO:0000313" key="1">
    <source>
        <dbReference type="EMBL" id="OBU67446.1"/>
    </source>
</evidence>
<dbReference type="EMBL" id="LYVJ01000006">
    <property type="protein sequence ID" value="OBU67446.1"/>
    <property type="molecule type" value="Genomic_DNA"/>
</dbReference>
<dbReference type="Proteomes" id="UP000092256">
    <property type="component" value="Unassembled WGS sequence"/>
</dbReference>
<accession>A0A1A6XXZ3</accession>
<name>A0A1A6XXZ3_STEMA</name>
<evidence type="ECO:0000313" key="2">
    <source>
        <dbReference type="Proteomes" id="UP000092256"/>
    </source>
</evidence>
<dbReference type="AlphaFoldDB" id="A0A1A6XXZ3"/>
<proteinExistence type="predicted"/>
<dbReference type="RefSeq" id="WP_065199185.1">
    <property type="nucleotide sequence ID" value="NZ_LYVJ01000006.1"/>
</dbReference>
<gene>
    <name evidence="1" type="ORF">A9K58_09715</name>
</gene>
<comment type="caution">
    <text evidence="1">The sequence shown here is derived from an EMBL/GenBank/DDBJ whole genome shotgun (WGS) entry which is preliminary data.</text>
</comment>
<sequence length="105" mass="11916">MEYGWVLWWSGRQIAKVSPARDCGAHLHLDARKVWQTKEVRAASIAQGKQYAERWCAARLYPELPLRAAVARLTDNTPIPLPPEPLGLPPKRYFQRQLLAPATVT</sequence>